<protein>
    <submittedName>
        <fullName evidence="3">Endonuclease/exonuclease/phosphatase family protein</fullName>
    </submittedName>
</protein>
<evidence type="ECO:0000259" key="2">
    <source>
        <dbReference type="Pfam" id="PF03372"/>
    </source>
</evidence>
<accession>A0ABW3JUH8</accession>
<name>A0ABW3JUH8_9FLAO</name>
<proteinExistence type="predicted"/>
<dbReference type="RefSeq" id="WP_386107416.1">
    <property type="nucleotide sequence ID" value="NZ_JBHTJR010000045.1"/>
</dbReference>
<keyword evidence="4" id="KW-1185">Reference proteome</keyword>
<dbReference type="Proteomes" id="UP001597062">
    <property type="component" value="Unassembled WGS sequence"/>
</dbReference>
<reference evidence="4" key="1">
    <citation type="journal article" date="2019" name="Int. J. Syst. Evol. Microbiol.">
        <title>The Global Catalogue of Microorganisms (GCM) 10K type strain sequencing project: providing services to taxonomists for standard genome sequencing and annotation.</title>
        <authorList>
            <consortium name="The Broad Institute Genomics Platform"/>
            <consortium name="The Broad Institute Genome Sequencing Center for Infectious Disease"/>
            <person name="Wu L."/>
            <person name="Ma J."/>
        </authorList>
    </citation>
    <scope>NUCLEOTIDE SEQUENCE [LARGE SCALE GENOMIC DNA]</scope>
    <source>
        <strain evidence="4">CCUG 60527</strain>
    </source>
</reference>
<keyword evidence="3" id="KW-0378">Hydrolase</keyword>
<feature type="transmembrane region" description="Helical" evidence="1">
    <location>
        <begin position="7"/>
        <end position="26"/>
    </location>
</feature>
<evidence type="ECO:0000313" key="3">
    <source>
        <dbReference type="EMBL" id="MFD0993303.1"/>
    </source>
</evidence>
<dbReference type="EMBL" id="JBHTJR010000045">
    <property type="protein sequence ID" value="MFD0993303.1"/>
    <property type="molecule type" value="Genomic_DNA"/>
</dbReference>
<keyword evidence="1" id="KW-0812">Transmembrane</keyword>
<keyword evidence="3" id="KW-0540">Nuclease</keyword>
<comment type="caution">
    <text evidence="3">The sequence shown here is derived from an EMBL/GenBank/DDBJ whole genome shotgun (WGS) entry which is preliminary data.</text>
</comment>
<dbReference type="PANTHER" id="PTHR14859">
    <property type="entry name" value="CALCOFLUOR WHITE HYPERSENSITIVE PROTEIN PRECURSOR"/>
    <property type="match status" value="1"/>
</dbReference>
<gene>
    <name evidence="3" type="ORF">ACFQ1U_08820</name>
</gene>
<dbReference type="InterPro" id="IPR036691">
    <property type="entry name" value="Endo/exonu/phosph_ase_sf"/>
</dbReference>
<feature type="domain" description="Endonuclease/exonuclease/phosphatase" evidence="2">
    <location>
        <begin position="58"/>
        <end position="316"/>
    </location>
</feature>
<keyword evidence="1" id="KW-0472">Membrane</keyword>
<dbReference type="PANTHER" id="PTHR14859:SF1">
    <property type="entry name" value="PGAP2-INTERACTING PROTEIN"/>
    <property type="match status" value="1"/>
</dbReference>
<keyword evidence="3" id="KW-0255">Endonuclease</keyword>
<dbReference type="Pfam" id="PF03372">
    <property type="entry name" value="Exo_endo_phos"/>
    <property type="match status" value="1"/>
</dbReference>
<keyword evidence="1" id="KW-1133">Transmembrane helix</keyword>
<evidence type="ECO:0000313" key="4">
    <source>
        <dbReference type="Proteomes" id="UP001597062"/>
    </source>
</evidence>
<organism evidence="3 4">
    <name type="scientific">Tenacibaculum geojense</name>
    <dbReference type="NCBI Taxonomy" id="915352"/>
    <lineage>
        <taxon>Bacteria</taxon>
        <taxon>Pseudomonadati</taxon>
        <taxon>Bacteroidota</taxon>
        <taxon>Flavobacteriia</taxon>
        <taxon>Flavobacteriales</taxon>
        <taxon>Flavobacteriaceae</taxon>
        <taxon>Tenacibaculum</taxon>
    </lineage>
</organism>
<sequence>MKKLFKFILFTTLLVMILVVIFFFWASSPTLSSRAYSELKEYETSQINENDSVFKVVTYNIGYLSGMTNNRAVIKPKKLFDDNLNLVISEFKKENPSIIAFQEIDYDANRSFNVNQEKEISQSLGYQYAANSINWDETYLPFPYWPPSVHFGKVLSGQSVISKCPIISQERVVLERVKENPFYREAFYLERLAQVVKMLINKQEVVLINVHLEAFNSTTRRNQYKKVVSIFKKYAKEYPTILLGDFNSEARNKKGAIQELLSDKDVGCAAFNLEEIKNTFNSIQPDKRIDYIFFTKNTIQYLEGDVLERFGEASDHLPVAMSFKLK</sequence>
<evidence type="ECO:0000256" key="1">
    <source>
        <dbReference type="SAM" id="Phobius"/>
    </source>
</evidence>
<dbReference type="SUPFAM" id="SSF56219">
    <property type="entry name" value="DNase I-like"/>
    <property type="match status" value="1"/>
</dbReference>
<dbReference type="Gene3D" id="3.60.10.10">
    <property type="entry name" value="Endonuclease/exonuclease/phosphatase"/>
    <property type="match status" value="1"/>
</dbReference>
<dbReference type="InterPro" id="IPR051916">
    <property type="entry name" value="GPI-anchor_lipid_remodeler"/>
</dbReference>
<dbReference type="InterPro" id="IPR005135">
    <property type="entry name" value="Endo/exonuclease/phosphatase"/>
</dbReference>
<dbReference type="GO" id="GO:0004519">
    <property type="term" value="F:endonuclease activity"/>
    <property type="evidence" value="ECO:0007669"/>
    <property type="project" value="UniProtKB-KW"/>
</dbReference>